<feature type="domain" description="Core-binding (CB)" evidence="4">
    <location>
        <begin position="20"/>
        <end position="107"/>
    </location>
</feature>
<comment type="caution">
    <text evidence="5">The sequence shown here is derived from an EMBL/GenBank/DDBJ whole genome shotgun (WGS) entry which is preliminary data.</text>
</comment>
<dbReference type="Proteomes" id="UP001216907">
    <property type="component" value="Unassembled WGS sequence"/>
</dbReference>
<evidence type="ECO:0000256" key="1">
    <source>
        <dbReference type="ARBA" id="ARBA00022908"/>
    </source>
</evidence>
<keyword evidence="6" id="KW-1185">Reference proteome</keyword>
<evidence type="ECO:0000259" key="4">
    <source>
        <dbReference type="PROSITE" id="PS51900"/>
    </source>
</evidence>
<dbReference type="InterPro" id="IPR011010">
    <property type="entry name" value="DNA_brk_join_enz"/>
</dbReference>
<protein>
    <recommendedName>
        <fullName evidence="4">Core-binding (CB) domain-containing protein</fullName>
    </recommendedName>
</protein>
<evidence type="ECO:0000313" key="6">
    <source>
        <dbReference type="Proteomes" id="UP001216907"/>
    </source>
</evidence>
<gene>
    <name evidence="5" type="ORF">PZE19_01400</name>
</gene>
<sequence length="132" mass="14958">MVAYVKGDGAVGEVAPRREATLDELGVRYLEAHAAVLEPETLRGIRRHFGHLRREMGGGFPIRTLTLDELQKYVNRRLRAKTKRGVLAPATALKEVVTLRAAWNWWARLGVLEGRCPCVGLRYPKARRSRRT</sequence>
<evidence type="ECO:0000256" key="2">
    <source>
        <dbReference type="ARBA" id="ARBA00023125"/>
    </source>
</evidence>
<keyword evidence="2 3" id="KW-0238">DNA-binding</keyword>
<proteinExistence type="predicted"/>
<dbReference type="EMBL" id="JARRAG010000001">
    <property type="protein sequence ID" value="MDG3002430.1"/>
    <property type="molecule type" value="Genomic_DNA"/>
</dbReference>
<evidence type="ECO:0000256" key="3">
    <source>
        <dbReference type="PROSITE-ProRule" id="PRU01248"/>
    </source>
</evidence>
<reference evidence="5 6" key="1">
    <citation type="submission" date="2023-03" db="EMBL/GenBank/DDBJ databases">
        <title>Paludisphaera mucosa sp. nov. a novel planctomycete from northern fen.</title>
        <authorList>
            <person name="Ivanova A."/>
        </authorList>
    </citation>
    <scope>NUCLEOTIDE SEQUENCE [LARGE SCALE GENOMIC DNA]</scope>
    <source>
        <strain evidence="5 6">Pla2</strain>
    </source>
</reference>
<evidence type="ECO:0000313" key="5">
    <source>
        <dbReference type="EMBL" id="MDG3002430.1"/>
    </source>
</evidence>
<keyword evidence="1" id="KW-0229">DNA integration</keyword>
<dbReference type="InterPro" id="IPR044068">
    <property type="entry name" value="CB"/>
</dbReference>
<dbReference type="PROSITE" id="PS51900">
    <property type="entry name" value="CB"/>
    <property type="match status" value="1"/>
</dbReference>
<dbReference type="SUPFAM" id="SSF56349">
    <property type="entry name" value="DNA breaking-rejoining enzymes"/>
    <property type="match status" value="1"/>
</dbReference>
<dbReference type="RefSeq" id="WP_277858794.1">
    <property type="nucleotide sequence ID" value="NZ_JARRAG010000001.1"/>
</dbReference>
<accession>A0ABT6F4B8</accession>
<dbReference type="Gene3D" id="1.10.150.130">
    <property type="match status" value="1"/>
</dbReference>
<name>A0ABT6F4B8_9BACT</name>
<organism evidence="5 6">
    <name type="scientific">Paludisphaera mucosa</name>
    <dbReference type="NCBI Taxonomy" id="3030827"/>
    <lineage>
        <taxon>Bacteria</taxon>
        <taxon>Pseudomonadati</taxon>
        <taxon>Planctomycetota</taxon>
        <taxon>Planctomycetia</taxon>
        <taxon>Isosphaerales</taxon>
        <taxon>Isosphaeraceae</taxon>
        <taxon>Paludisphaera</taxon>
    </lineage>
</organism>
<dbReference type="InterPro" id="IPR010998">
    <property type="entry name" value="Integrase_recombinase_N"/>
</dbReference>